<evidence type="ECO:0000313" key="10">
    <source>
        <dbReference type="Proteomes" id="UP001304461"/>
    </source>
</evidence>
<dbReference type="CDD" id="cd06261">
    <property type="entry name" value="TM_PBP2"/>
    <property type="match status" value="1"/>
</dbReference>
<evidence type="ECO:0000256" key="6">
    <source>
        <dbReference type="ARBA" id="ARBA00023136"/>
    </source>
</evidence>
<dbReference type="InterPro" id="IPR035906">
    <property type="entry name" value="MetI-like_sf"/>
</dbReference>
<reference evidence="9 10" key="1">
    <citation type="submission" date="2023-12" db="EMBL/GenBank/DDBJ databases">
        <title>Baltic Sea Cyanobacteria.</title>
        <authorList>
            <person name="Delbaje E."/>
            <person name="Fewer D.P."/>
            <person name="Shishido T.K."/>
        </authorList>
    </citation>
    <scope>NUCLEOTIDE SEQUENCE [LARGE SCALE GENOMIC DNA]</scope>
    <source>
        <strain evidence="9 10">UHCC 0139</strain>
    </source>
</reference>
<feature type="transmembrane region" description="Helical" evidence="7">
    <location>
        <begin position="70"/>
        <end position="91"/>
    </location>
</feature>
<feature type="domain" description="ABC transmembrane type-1" evidence="8">
    <location>
        <begin position="66"/>
        <end position="276"/>
    </location>
</feature>
<keyword evidence="2 7" id="KW-0813">Transport</keyword>
<dbReference type="PANTHER" id="PTHR43005:SF1">
    <property type="entry name" value="SPERMIDINE_PUTRESCINE TRANSPORT SYSTEM PERMEASE PROTEIN"/>
    <property type="match status" value="1"/>
</dbReference>
<keyword evidence="4 7" id="KW-0812">Transmembrane</keyword>
<evidence type="ECO:0000256" key="4">
    <source>
        <dbReference type="ARBA" id="ARBA00022692"/>
    </source>
</evidence>
<dbReference type="EMBL" id="JAYGHX010000002">
    <property type="protein sequence ID" value="MEA5390633.1"/>
    <property type="molecule type" value="Genomic_DNA"/>
</dbReference>
<gene>
    <name evidence="9" type="ORF">VB738_05080</name>
</gene>
<proteinExistence type="inferred from homology"/>
<dbReference type="Pfam" id="PF00528">
    <property type="entry name" value="BPD_transp_1"/>
    <property type="match status" value="1"/>
</dbReference>
<name>A0ABU5RS95_9CYAN</name>
<keyword evidence="5 7" id="KW-1133">Transmembrane helix</keyword>
<evidence type="ECO:0000256" key="5">
    <source>
        <dbReference type="ARBA" id="ARBA00022989"/>
    </source>
</evidence>
<protein>
    <submittedName>
        <fullName evidence="9">Sugar ABC transporter permease</fullName>
    </submittedName>
</protein>
<feature type="transmembrane region" description="Helical" evidence="7">
    <location>
        <begin position="197"/>
        <end position="216"/>
    </location>
</feature>
<dbReference type="InterPro" id="IPR000515">
    <property type="entry name" value="MetI-like"/>
</dbReference>
<evidence type="ECO:0000259" key="8">
    <source>
        <dbReference type="PROSITE" id="PS50928"/>
    </source>
</evidence>
<keyword evidence="3" id="KW-1003">Cell membrane</keyword>
<feature type="transmembrane region" description="Helical" evidence="7">
    <location>
        <begin position="103"/>
        <end position="123"/>
    </location>
</feature>
<comment type="caution">
    <text evidence="9">The sequence shown here is derived from an EMBL/GenBank/DDBJ whole genome shotgun (WGS) entry which is preliminary data.</text>
</comment>
<evidence type="ECO:0000256" key="2">
    <source>
        <dbReference type="ARBA" id="ARBA00022448"/>
    </source>
</evidence>
<evidence type="ECO:0000256" key="1">
    <source>
        <dbReference type="ARBA" id="ARBA00004651"/>
    </source>
</evidence>
<dbReference type="PROSITE" id="PS50928">
    <property type="entry name" value="ABC_TM1"/>
    <property type="match status" value="1"/>
</dbReference>
<comment type="subcellular location">
    <subcellularLocation>
        <location evidence="1 7">Cell membrane</location>
        <topology evidence="1 7">Multi-pass membrane protein</topology>
    </subcellularLocation>
</comment>
<feature type="transmembrane region" description="Helical" evidence="7">
    <location>
        <begin position="153"/>
        <end position="176"/>
    </location>
</feature>
<evidence type="ECO:0000256" key="7">
    <source>
        <dbReference type="RuleBase" id="RU363032"/>
    </source>
</evidence>
<keyword evidence="10" id="KW-1185">Reference proteome</keyword>
<sequence length="295" mass="32034">MKPRAASLLLMAPALLLLAVVFLYPLLRYGWLSFHASSVFTGLVPVPNGGANWARLLDDARFWKDAGQTLRFAVCSVALELAGGLGLALLLHRPLRGRGTLRALTLLPWALPTAVMALGWRWILNDPHGPLNAAIRSLGGSSYGFLSTPATTWFFVVLADVWKTLPFVALLLLAGLQTIPEDLEEALRLEGAGRFQILRHLTLPLLVPYLALALLFRLAQALGVFDLIQVLSGGGPAGSTESLALYAYLNAMRFLDFGYAATVMLATFLLLLVLIGGGWLLWRRGDLPGPRERAT</sequence>
<organism evidence="9 10">
    <name type="scientific">Cyanobium gracile UHCC 0139</name>
    <dbReference type="NCBI Taxonomy" id="3110308"/>
    <lineage>
        <taxon>Bacteria</taxon>
        <taxon>Bacillati</taxon>
        <taxon>Cyanobacteriota</taxon>
        <taxon>Cyanophyceae</taxon>
        <taxon>Synechococcales</taxon>
        <taxon>Prochlorococcaceae</taxon>
        <taxon>Cyanobium</taxon>
    </lineage>
</organism>
<evidence type="ECO:0000313" key="9">
    <source>
        <dbReference type="EMBL" id="MEA5390633.1"/>
    </source>
</evidence>
<dbReference type="SUPFAM" id="SSF161098">
    <property type="entry name" value="MetI-like"/>
    <property type="match status" value="1"/>
</dbReference>
<feature type="transmembrane region" description="Helical" evidence="7">
    <location>
        <begin position="257"/>
        <end position="282"/>
    </location>
</feature>
<dbReference type="PANTHER" id="PTHR43005">
    <property type="entry name" value="BLR7065 PROTEIN"/>
    <property type="match status" value="1"/>
</dbReference>
<keyword evidence="6 7" id="KW-0472">Membrane</keyword>
<comment type="similarity">
    <text evidence="7">Belongs to the binding-protein-dependent transport system permease family.</text>
</comment>
<dbReference type="Proteomes" id="UP001304461">
    <property type="component" value="Unassembled WGS sequence"/>
</dbReference>
<accession>A0ABU5RS95</accession>
<dbReference type="Gene3D" id="1.10.3720.10">
    <property type="entry name" value="MetI-like"/>
    <property type="match status" value="1"/>
</dbReference>
<dbReference type="RefSeq" id="WP_323304716.1">
    <property type="nucleotide sequence ID" value="NZ_JAYGHX010000002.1"/>
</dbReference>
<evidence type="ECO:0000256" key="3">
    <source>
        <dbReference type="ARBA" id="ARBA00022475"/>
    </source>
</evidence>